<dbReference type="Proteomes" id="UP000663829">
    <property type="component" value="Unassembled WGS sequence"/>
</dbReference>
<gene>
    <name evidence="3" type="ORF">GPM918_LOCUS27977</name>
    <name evidence="4" type="ORF">SRO942_LOCUS28411</name>
</gene>
<evidence type="ECO:0000256" key="2">
    <source>
        <dbReference type="SAM" id="Phobius"/>
    </source>
</evidence>
<evidence type="ECO:0000313" key="4">
    <source>
        <dbReference type="EMBL" id="CAF4094768.1"/>
    </source>
</evidence>
<reference evidence="3" key="1">
    <citation type="submission" date="2021-02" db="EMBL/GenBank/DDBJ databases">
        <authorList>
            <person name="Nowell W R."/>
        </authorList>
    </citation>
    <scope>NUCLEOTIDE SEQUENCE</scope>
</reference>
<dbReference type="EMBL" id="CAJOBC010032143">
    <property type="protein sequence ID" value="CAF4094768.1"/>
    <property type="molecule type" value="Genomic_DNA"/>
</dbReference>
<dbReference type="AlphaFoldDB" id="A0A815D7J0"/>
<evidence type="ECO:0000313" key="3">
    <source>
        <dbReference type="EMBL" id="CAF1289831.1"/>
    </source>
</evidence>
<feature type="transmembrane region" description="Helical" evidence="2">
    <location>
        <begin position="255"/>
        <end position="277"/>
    </location>
</feature>
<dbReference type="OrthoDB" id="10036512at2759"/>
<proteinExistence type="predicted"/>
<evidence type="ECO:0000256" key="1">
    <source>
        <dbReference type="SAM" id="MobiDB-lite"/>
    </source>
</evidence>
<accession>A0A815D7J0</accession>
<keyword evidence="2" id="KW-1133">Transmembrane helix</keyword>
<feature type="region of interest" description="Disordered" evidence="1">
    <location>
        <begin position="467"/>
        <end position="487"/>
    </location>
</feature>
<evidence type="ECO:0000313" key="5">
    <source>
        <dbReference type="Proteomes" id="UP000663829"/>
    </source>
</evidence>
<feature type="compositionally biased region" description="Acidic residues" evidence="1">
    <location>
        <begin position="473"/>
        <end position="484"/>
    </location>
</feature>
<organism evidence="3 5">
    <name type="scientific">Didymodactylos carnosus</name>
    <dbReference type="NCBI Taxonomy" id="1234261"/>
    <lineage>
        <taxon>Eukaryota</taxon>
        <taxon>Metazoa</taxon>
        <taxon>Spiralia</taxon>
        <taxon>Gnathifera</taxon>
        <taxon>Rotifera</taxon>
        <taxon>Eurotatoria</taxon>
        <taxon>Bdelloidea</taxon>
        <taxon>Philodinida</taxon>
        <taxon>Philodinidae</taxon>
        <taxon>Didymodactylos</taxon>
    </lineage>
</organism>
<dbReference type="PANTHER" id="PTHR46579">
    <property type="entry name" value="F5/8 TYPE C DOMAIN-CONTAINING PROTEIN-RELATED"/>
    <property type="match status" value="1"/>
</dbReference>
<keyword evidence="2" id="KW-0472">Membrane</keyword>
<keyword evidence="2" id="KW-0812">Transmembrane</keyword>
<keyword evidence="5" id="KW-1185">Reference proteome</keyword>
<dbReference type="Proteomes" id="UP000681722">
    <property type="component" value="Unassembled WGS sequence"/>
</dbReference>
<protein>
    <submittedName>
        <fullName evidence="3">Uncharacterized protein</fullName>
    </submittedName>
</protein>
<dbReference type="PANTHER" id="PTHR46579:SF1">
    <property type="entry name" value="F5_8 TYPE C DOMAIN-CONTAINING PROTEIN"/>
    <property type="match status" value="1"/>
</dbReference>
<sequence>MILLNIRSHIETIVRRNIEYLTKHQFLFPGADIPAAIYYQTNNNQHQNKLTLCLHVDGAPLVRTSKQSLWPCFASIVELPQFLREQQKNLIVLALWSAREKPNVSIYLHKLVIDISNLMEDGNYSTEFSQVLYPYAQYQFVPRTHQQFLATAEQAAIINHDGRRHEITIDGVKGLSKLLEIIEYPTQVIYDYMHLVCLGTTMNLIKRWQKLIEKNNVTIIDQKLHSVRLPHNLNTPFIHSITSPNDWKAKNFRTFVLYIGLPIIISYLPILHASHFASYCIVIRILHCPIDSNEIQFAEDLIHYFCRTAASVYDQGLELYSVHCHLHLPSQVRQHGGLAFCSAFCFESAIRSVPNKDALPSSVTTVTPVNNQSKNQATASKAQGTAATSSVNRLAGKTVLSPEALNEQILKKIVHSSIQLAMTEFSNDTQKKLNQIVTTQKKHDTMFQLLFKNQVKIQKTFSHRNIHIPLEQPEGEPEQEGQETSEEKFETAVFCERGGEQINLLTLEADSNYMNLYVTMMMDVVYANAEEIIHLETFGIQQNKEAVRSRFKLNKKKFDQVWPRLHDVFLQKRRNLSKAYNNQPSTPSPIRRQVMRSRFRRSGLNIESLYASTKTTTAYSIKEEEANSYESNELREEEH</sequence>
<dbReference type="EMBL" id="CAJNOQ010012002">
    <property type="protein sequence ID" value="CAF1289831.1"/>
    <property type="molecule type" value="Genomic_DNA"/>
</dbReference>
<comment type="caution">
    <text evidence="3">The sequence shown here is derived from an EMBL/GenBank/DDBJ whole genome shotgun (WGS) entry which is preliminary data.</text>
</comment>
<name>A0A815D7J0_9BILA</name>